<protein>
    <submittedName>
        <fullName evidence="1">DUF1827 family protein</fullName>
    </submittedName>
</protein>
<proteinExistence type="predicted"/>
<dbReference type="RefSeq" id="WP_126760692.1">
    <property type="nucleotide sequence ID" value="NZ_CP081833.1"/>
</dbReference>
<sequence>MKLIDVTNSYIDLVQRQLDNTDTRFMKVYTLGKSTVLYSEAPTHREIVIKNDYRKVKRNEIDLVIERLLPKDATAEQYNMIEMPHLVTISMPKAHH</sequence>
<dbReference type="Proteomes" id="UP001179600">
    <property type="component" value="Chromosome"/>
</dbReference>
<evidence type="ECO:0000313" key="2">
    <source>
        <dbReference type="Proteomes" id="UP001179600"/>
    </source>
</evidence>
<organism evidence="1 2">
    <name type="scientific">Vagococcus lutrae</name>
    <dbReference type="NCBI Taxonomy" id="81947"/>
    <lineage>
        <taxon>Bacteria</taxon>
        <taxon>Bacillati</taxon>
        <taxon>Bacillota</taxon>
        <taxon>Bacilli</taxon>
        <taxon>Lactobacillales</taxon>
        <taxon>Enterococcaceae</taxon>
        <taxon>Vagococcus</taxon>
    </lineage>
</organism>
<dbReference type="InterPro" id="IPR038226">
    <property type="entry name" value="LMG18311-like_sf"/>
</dbReference>
<gene>
    <name evidence="1" type="ORF">PML95_09555</name>
</gene>
<dbReference type="Pfam" id="PF08860">
    <property type="entry name" value="DUF1827"/>
    <property type="match status" value="1"/>
</dbReference>
<dbReference type="GeneID" id="72385970"/>
<dbReference type="InterPro" id="IPR014959">
    <property type="entry name" value="DUF1827"/>
</dbReference>
<accession>A0AAE9XIF1</accession>
<evidence type="ECO:0000313" key="1">
    <source>
        <dbReference type="EMBL" id="WCG22620.1"/>
    </source>
</evidence>
<dbReference type="EMBL" id="CP116507">
    <property type="protein sequence ID" value="WCG22620.1"/>
    <property type="molecule type" value="Genomic_DNA"/>
</dbReference>
<name>A0AAE9XIF1_9ENTE</name>
<dbReference type="AlphaFoldDB" id="A0AAE9XIF1"/>
<dbReference type="Gene3D" id="3.40.1720.10">
    <property type="entry name" value="Streptococcus thermophilus LMG 18311 protein like"/>
    <property type="match status" value="1"/>
</dbReference>
<reference evidence="1" key="1">
    <citation type="submission" date="2023-01" db="EMBL/GenBank/DDBJ databases">
        <title>Oxazolidinone resistance genes in florfenicol resistant enterococci from beef cattle and veal calves at slaughter.</title>
        <authorList>
            <person name="Biggel M."/>
        </authorList>
    </citation>
    <scope>NUCLEOTIDE SEQUENCE</scope>
    <source>
        <strain evidence="1">K204-1</strain>
    </source>
</reference>